<gene>
    <name evidence="1" type="ordered locus">BATR1942_06675</name>
</gene>
<organism evidence="1 2">
    <name type="scientific">Bacillus atrophaeus (strain 1942)</name>
    <dbReference type="NCBI Taxonomy" id="720555"/>
    <lineage>
        <taxon>Bacteria</taxon>
        <taxon>Bacillati</taxon>
        <taxon>Bacillota</taxon>
        <taxon>Bacilli</taxon>
        <taxon>Bacillales</taxon>
        <taxon>Bacillaceae</taxon>
        <taxon>Bacillus</taxon>
    </lineage>
</organism>
<dbReference type="Proteomes" id="UP000006867">
    <property type="component" value="Chromosome"/>
</dbReference>
<reference evidence="1 2" key="1">
    <citation type="journal article" date="2011" name="Front. Microbiol.">
        <title>Genomic signatures of strain selection and enhancement in Bacillus atrophaeus var. globigii, a historical biowarfare simulant.</title>
        <authorList>
            <person name="Gibbons H.S."/>
            <person name="Broomall S.M."/>
            <person name="McNew L.A."/>
            <person name="Daligault H."/>
            <person name="Chapman C."/>
            <person name="Bruce D."/>
            <person name="Karavis M."/>
            <person name="Krepps M."/>
            <person name="McGregor P.A."/>
            <person name="Hong C."/>
            <person name="Park K.H."/>
            <person name="Akmal A."/>
            <person name="Feldman A."/>
            <person name="Lin J.S."/>
            <person name="Chang W.E."/>
            <person name="Higgs B.W."/>
            <person name="Demirev P."/>
            <person name="Lindquist J."/>
            <person name="Liem A."/>
            <person name="Fochler E."/>
            <person name="Read T.D."/>
            <person name="Tapia R."/>
            <person name="Johnson S."/>
            <person name="Bishop-Lilly K.A."/>
            <person name="Detter C."/>
            <person name="Han C."/>
            <person name="Sozhamannan S."/>
            <person name="Rosenzweig C.N."/>
            <person name="Skowronski E.W."/>
        </authorList>
    </citation>
    <scope>NUCLEOTIDE SEQUENCE [LARGE SCALE GENOMIC DNA]</scope>
    <source>
        <strain evidence="1 2">1942</strain>
    </source>
</reference>
<keyword evidence="2" id="KW-1185">Reference proteome</keyword>
<dbReference type="EMBL" id="CP002207">
    <property type="protein sequence ID" value="ADP32287.1"/>
    <property type="molecule type" value="Genomic_DNA"/>
</dbReference>
<protein>
    <submittedName>
        <fullName evidence="1">Uncharacterized protein</fullName>
    </submittedName>
</protein>
<accession>A0ABM5LWP2</accession>
<proteinExistence type="predicted"/>
<evidence type="ECO:0000313" key="1">
    <source>
        <dbReference type="EMBL" id="ADP32287.1"/>
    </source>
</evidence>
<name>A0ABM5LWP2_BACA1</name>
<evidence type="ECO:0000313" key="2">
    <source>
        <dbReference type="Proteomes" id="UP000006867"/>
    </source>
</evidence>
<sequence>MGAFNEASHSSNVPVNPCCTANSCADRPSLPAAPLAPVAPVAPGSPLEKMLYIRIRIDVERTSLNQRKLRARIILYGRIEDIKTMKFIIELPVGDSFYYCRADKQCNFHNIKPF</sequence>